<keyword evidence="2 4" id="KW-0732">Signal</keyword>
<dbReference type="PANTHER" id="PTHR34501:SF2">
    <property type="entry name" value="OUTER MEMBRANE PORIN F-RELATED"/>
    <property type="match status" value="1"/>
</dbReference>
<dbReference type="InterPro" id="IPR023614">
    <property type="entry name" value="Porin_dom_sf"/>
</dbReference>
<sequence>MRMPVLTAAVTAALAGGLAAAPASAIEAKISGHVARALMFVDDGDRSDSFFVDPETSNTRFRFVGAGDIGGGMKAGINWEVEMVSNNSSKVSFAERNTGGLDLNERHLDVFLQGAFGKVSLGQGDGAANGGVEVDLSGTSIVNYAGVTDIGASIRFQDGGTAGPKIGEVIDQFDFESRYDRVRYDTPPLGPFGLAVSFGSKGGDGDDVIEVAGRYAGELGGGGRLAAAVGFSTRDTKDKGDVETSGGSISWLHPSGFNVTAALSHREDDDMLDADYWYLKLGYRQGRHAVSVDFASAEDEAQQGDDADMVGIGYVFKPIASVELFAGVKVHSLDRSGANFDDITIATLGSRVKF</sequence>
<evidence type="ECO:0000256" key="2">
    <source>
        <dbReference type="ARBA" id="ARBA00022729"/>
    </source>
</evidence>
<keyword evidence="7" id="KW-1185">Reference proteome</keyword>
<dbReference type="SUPFAM" id="SSF56935">
    <property type="entry name" value="Porins"/>
    <property type="match status" value="1"/>
</dbReference>
<feature type="domain" description="Porin" evidence="5">
    <location>
        <begin position="11"/>
        <end position="329"/>
    </location>
</feature>
<dbReference type="GO" id="GO:0015288">
    <property type="term" value="F:porin activity"/>
    <property type="evidence" value="ECO:0007669"/>
    <property type="project" value="InterPro"/>
</dbReference>
<evidence type="ECO:0000256" key="1">
    <source>
        <dbReference type="ARBA" id="ARBA00004571"/>
    </source>
</evidence>
<dbReference type="PANTHER" id="PTHR34501">
    <property type="entry name" value="PROTEIN YDDL-RELATED"/>
    <property type="match status" value="1"/>
</dbReference>
<evidence type="ECO:0000256" key="3">
    <source>
        <dbReference type="ARBA" id="ARBA00023136"/>
    </source>
</evidence>
<evidence type="ECO:0000313" key="6">
    <source>
        <dbReference type="EMBL" id="ROR32885.1"/>
    </source>
</evidence>
<dbReference type="InterPro" id="IPR050298">
    <property type="entry name" value="Gram-neg_bact_OMP"/>
</dbReference>
<dbReference type="GO" id="GO:0009279">
    <property type="term" value="C:cell outer membrane"/>
    <property type="evidence" value="ECO:0007669"/>
    <property type="project" value="UniProtKB-SubCell"/>
</dbReference>
<comment type="caution">
    <text evidence="6">The sequence shown here is derived from an EMBL/GenBank/DDBJ whole genome shotgun (WGS) entry which is preliminary data.</text>
</comment>
<dbReference type="Pfam" id="PF13609">
    <property type="entry name" value="Porin_4"/>
    <property type="match status" value="1"/>
</dbReference>
<dbReference type="AlphaFoldDB" id="A0A3N1Y224"/>
<feature type="signal peptide" evidence="4">
    <location>
        <begin position="1"/>
        <end position="25"/>
    </location>
</feature>
<gene>
    <name evidence="6" type="ORF">EDC57_2100</name>
</gene>
<keyword evidence="3" id="KW-0472">Membrane</keyword>
<proteinExistence type="predicted"/>
<name>A0A3N1Y224_9GAMM</name>
<comment type="subcellular location">
    <subcellularLocation>
        <location evidence="1">Cell outer membrane</location>
        <topology evidence="1">Multi-pass membrane protein</topology>
    </subcellularLocation>
</comment>
<reference evidence="6 7" key="1">
    <citation type="submission" date="2018-11" db="EMBL/GenBank/DDBJ databases">
        <title>Genomic Encyclopedia of Type Strains, Phase IV (KMG-IV): sequencing the most valuable type-strain genomes for metagenomic binning, comparative biology and taxonomic classification.</title>
        <authorList>
            <person name="Goeker M."/>
        </authorList>
    </citation>
    <scope>NUCLEOTIDE SEQUENCE [LARGE SCALE GENOMIC DNA]</scope>
    <source>
        <strain evidence="6 7">DSM 100275</strain>
    </source>
</reference>
<evidence type="ECO:0000256" key="4">
    <source>
        <dbReference type="SAM" id="SignalP"/>
    </source>
</evidence>
<evidence type="ECO:0000259" key="5">
    <source>
        <dbReference type="Pfam" id="PF13609"/>
    </source>
</evidence>
<feature type="chain" id="PRO_5018249748" evidence="4">
    <location>
        <begin position="26"/>
        <end position="354"/>
    </location>
</feature>
<dbReference type="EMBL" id="RJVI01000002">
    <property type="protein sequence ID" value="ROR32885.1"/>
    <property type="molecule type" value="Genomic_DNA"/>
</dbReference>
<protein>
    <submittedName>
        <fullName evidence="6">Porin-like protein</fullName>
    </submittedName>
</protein>
<evidence type="ECO:0000313" key="7">
    <source>
        <dbReference type="Proteomes" id="UP000276634"/>
    </source>
</evidence>
<dbReference type="Gene3D" id="2.40.160.10">
    <property type="entry name" value="Porin"/>
    <property type="match status" value="1"/>
</dbReference>
<dbReference type="Proteomes" id="UP000276634">
    <property type="component" value="Unassembled WGS sequence"/>
</dbReference>
<accession>A0A3N1Y224</accession>
<organism evidence="6 7">
    <name type="scientific">Inmirania thermothiophila</name>
    <dbReference type="NCBI Taxonomy" id="1750597"/>
    <lineage>
        <taxon>Bacteria</taxon>
        <taxon>Pseudomonadati</taxon>
        <taxon>Pseudomonadota</taxon>
        <taxon>Gammaproteobacteria</taxon>
        <taxon>Chromatiales</taxon>
        <taxon>Ectothiorhodospiraceae</taxon>
        <taxon>Inmirania</taxon>
    </lineage>
</organism>
<dbReference type="InterPro" id="IPR033900">
    <property type="entry name" value="Gram_neg_porin_domain"/>
</dbReference>